<dbReference type="CDD" id="cd00093">
    <property type="entry name" value="HTH_XRE"/>
    <property type="match status" value="1"/>
</dbReference>
<evidence type="ECO:0000313" key="5">
    <source>
        <dbReference type="Proteomes" id="UP000669239"/>
    </source>
</evidence>
<comment type="caution">
    <text evidence="3">The sequence shown here is derived from an EMBL/GenBank/DDBJ whole genome shotgun (WGS) entry which is preliminary data.</text>
</comment>
<gene>
    <name evidence="4" type="ORF">G5B36_29060</name>
    <name evidence="3" type="ORF">L0N08_27895</name>
</gene>
<organism evidence="3 6">
    <name type="scientific">Enterocloster aldenensis</name>
    <dbReference type="NCBI Taxonomy" id="358742"/>
    <lineage>
        <taxon>Bacteria</taxon>
        <taxon>Bacillati</taxon>
        <taxon>Bacillota</taxon>
        <taxon>Clostridia</taxon>
        <taxon>Lachnospirales</taxon>
        <taxon>Lachnospiraceae</taxon>
        <taxon>Enterocloster</taxon>
    </lineage>
</organism>
<evidence type="ECO:0000256" key="1">
    <source>
        <dbReference type="ARBA" id="ARBA00023125"/>
    </source>
</evidence>
<sequence length="201" mass="22810">MSEEVAKCRLKELRNKLGVTQEEFANSIGISKTAISNIENGKNLMSIEVALAVAEKYPMSLDWFYKRTDNESSGNLDDFLSVFKVGQRSVFIEGKNASYESTFLTVQLSSVTRDYLLKLNEIEKINKEKDLPKDAYNAWRESVKMEYQKALKENKLGEMVEFVLIENDENFGNKVAYVEARCQAGDYAAKAALDELNFGKI</sequence>
<dbReference type="AlphaFoldDB" id="A0AAW5C9M8"/>
<accession>A0AAW5C9M8</accession>
<keyword evidence="1" id="KW-0238">DNA-binding</keyword>
<dbReference type="EMBL" id="JAKNGE010000056">
    <property type="protein sequence ID" value="MCG4749236.1"/>
    <property type="molecule type" value="Genomic_DNA"/>
</dbReference>
<name>A0AAW5C9M8_9FIRM</name>
<dbReference type="SUPFAM" id="SSF47413">
    <property type="entry name" value="lambda repressor-like DNA-binding domains"/>
    <property type="match status" value="1"/>
</dbReference>
<dbReference type="Pfam" id="PF01381">
    <property type="entry name" value="HTH_3"/>
    <property type="match status" value="1"/>
</dbReference>
<reference evidence="3" key="3">
    <citation type="submission" date="2022-01" db="EMBL/GenBank/DDBJ databases">
        <title>Collection of gut derived symbiotic bacterial strains cultured from healthy donors.</title>
        <authorList>
            <person name="Lin H."/>
            <person name="Kohout C."/>
            <person name="Waligurski E."/>
            <person name="Pamer E.G."/>
        </authorList>
    </citation>
    <scope>NUCLEOTIDE SEQUENCE</scope>
    <source>
        <strain evidence="3">DFI.6.55</strain>
    </source>
</reference>
<keyword evidence="5" id="KW-1185">Reference proteome</keyword>
<dbReference type="PANTHER" id="PTHR46558:SF11">
    <property type="entry name" value="HTH-TYPE TRANSCRIPTIONAL REGULATOR XRE"/>
    <property type="match status" value="1"/>
</dbReference>
<dbReference type="RefSeq" id="WP_165643239.1">
    <property type="nucleotide sequence ID" value="NZ_JAAITT010000095.1"/>
</dbReference>
<dbReference type="GO" id="GO:0003677">
    <property type="term" value="F:DNA binding"/>
    <property type="evidence" value="ECO:0007669"/>
    <property type="project" value="UniProtKB-KW"/>
</dbReference>
<evidence type="ECO:0000259" key="2">
    <source>
        <dbReference type="PROSITE" id="PS50943"/>
    </source>
</evidence>
<evidence type="ECO:0000313" key="6">
    <source>
        <dbReference type="Proteomes" id="UP001299608"/>
    </source>
</evidence>
<dbReference type="InterPro" id="IPR001387">
    <property type="entry name" value="Cro/C1-type_HTH"/>
</dbReference>
<dbReference type="PROSITE" id="PS50943">
    <property type="entry name" value="HTH_CROC1"/>
    <property type="match status" value="1"/>
</dbReference>
<dbReference type="PANTHER" id="PTHR46558">
    <property type="entry name" value="TRACRIPTIONAL REGULATORY PROTEIN-RELATED-RELATED"/>
    <property type="match status" value="1"/>
</dbReference>
<reference evidence="4" key="2">
    <citation type="submission" date="2020-02" db="EMBL/GenBank/DDBJ databases">
        <authorList>
            <person name="Littmann E."/>
            <person name="Sorbara M."/>
        </authorList>
    </citation>
    <scope>NUCLEOTIDE SEQUENCE</scope>
    <source>
        <strain evidence="4">MSK.1.17</strain>
    </source>
</reference>
<evidence type="ECO:0000313" key="4">
    <source>
        <dbReference type="EMBL" id="NSJ52686.1"/>
    </source>
</evidence>
<dbReference type="InterPro" id="IPR010982">
    <property type="entry name" value="Lambda_DNA-bd_dom_sf"/>
</dbReference>
<dbReference type="SMART" id="SM00530">
    <property type="entry name" value="HTH_XRE"/>
    <property type="match status" value="1"/>
</dbReference>
<feature type="domain" description="HTH cro/C1-type" evidence="2">
    <location>
        <begin position="10"/>
        <end position="64"/>
    </location>
</feature>
<dbReference type="EMBL" id="JAAITT010000095">
    <property type="protein sequence ID" value="NSJ52686.1"/>
    <property type="molecule type" value="Genomic_DNA"/>
</dbReference>
<evidence type="ECO:0000313" key="3">
    <source>
        <dbReference type="EMBL" id="MCG4749236.1"/>
    </source>
</evidence>
<dbReference type="Gene3D" id="1.10.260.40">
    <property type="entry name" value="lambda repressor-like DNA-binding domains"/>
    <property type="match status" value="1"/>
</dbReference>
<dbReference type="Proteomes" id="UP000669239">
    <property type="component" value="Unassembled WGS sequence"/>
</dbReference>
<proteinExistence type="predicted"/>
<protein>
    <submittedName>
        <fullName evidence="3">Helix-turn-helix domain-containing protein</fullName>
    </submittedName>
    <submittedName>
        <fullName evidence="4">Helix-turn-helix transcriptional regulator</fullName>
    </submittedName>
</protein>
<dbReference type="Proteomes" id="UP001299608">
    <property type="component" value="Unassembled WGS sequence"/>
</dbReference>
<reference evidence="4 5" key="1">
    <citation type="journal article" date="2020" name="Cell Host Microbe">
        <title>Functional and Genomic Variation between Human-Derived Isolates of Lachnospiraceae Reveals Inter- and Intra-Species Diversity.</title>
        <authorList>
            <person name="Sorbara M.T."/>
            <person name="Littmann E.R."/>
            <person name="Fontana E."/>
            <person name="Moody T.U."/>
            <person name="Kohout C.E."/>
            <person name="Gjonbalaj M."/>
            <person name="Eaton V."/>
            <person name="Seok R."/>
            <person name="Leiner I.M."/>
            <person name="Pamer E.G."/>
        </authorList>
    </citation>
    <scope>NUCLEOTIDE SEQUENCE [LARGE SCALE GENOMIC DNA]</scope>
    <source>
        <strain evidence="4 5">MSK.1.17</strain>
    </source>
</reference>